<dbReference type="NCBIfam" id="TIGR01934">
    <property type="entry name" value="MenG_MenH_UbiE"/>
    <property type="match status" value="1"/>
</dbReference>
<evidence type="ECO:0000256" key="1">
    <source>
        <dbReference type="ARBA" id="ARBA00022603"/>
    </source>
</evidence>
<comment type="pathway">
    <text evidence="5">Cofactor biosynthesis; ubiquinone biosynthesis.</text>
</comment>
<evidence type="ECO:0000313" key="6">
    <source>
        <dbReference type="Proteomes" id="UP000887574"/>
    </source>
</evidence>
<name>A0A915D7J3_9BILA</name>
<dbReference type="PROSITE" id="PS51608">
    <property type="entry name" value="SAM_MT_UBIE"/>
    <property type="match status" value="1"/>
</dbReference>
<dbReference type="GO" id="GO:0008425">
    <property type="term" value="F:2-methoxy-6-polyprenyl-1,4-benzoquinol methyltransferase activity"/>
    <property type="evidence" value="ECO:0007669"/>
    <property type="project" value="UniProtKB-UniRule"/>
</dbReference>
<keyword evidence="5" id="KW-0496">Mitochondrion</keyword>
<dbReference type="EC" id="2.1.1.201" evidence="5"/>
<dbReference type="InterPro" id="IPR029063">
    <property type="entry name" value="SAM-dependent_MTases_sf"/>
</dbReference>
<evidence type="ECO:0000256" key="4">
    <source>
        <dbReference type="ARBA" id="ARBA00046387"/>
    </source>
</evidence>
<dbReference type="WBParaSite" id="jg16306">
    <property type="protein sequence ID" value="jg16306"/>
    <property type="gene ID" value="jg16306"/>
</dbReference>
<keyword evidence="5" id="KW-0472">Membrane</keyword>
<keyword evidence="6" id="KW-1185">Reference proteome</keyword>
<dbReference type="AlphaFoldDB" id="A0A915D7J3"/>
<keyword evidence="2 5" id="KW-0808">Transferase</keyword>
<feature type="binding site" evidence="5">
    <location>
        <begin position="153"/>
        <end position="154"/>
    </location>
    <ligand>
        <name>S-adenosyl-L-methionine</name>
        <dbReference type="ChEBI" id="CHEBI:59789"/>
    </ligand>
</feature>
<dbReference type="GO" id="GO:0032259">
    <property type="term" value="P:methylation"/>
    <property type="evidence" value="ECO:0007669"/>
    <property type="project" value="UniProtKB-KW"/>
</dbReference>
<dbReference type="Pfam" id="PF01209">
    <property type="entry name" value="Ubie_methyltran"/>
    <property type="match status" value="2"/>
</dbReference>
<keyword evidence="5" id="KW-0831">Ubiquinone biosynthesis</keyword>
<dbReference type="GO" id="GO:0031314">
    <property type="term" value="C:extrinsic component of mitochondrial inner membrane"/>
    <property type="evidence" value="ECO:0007669"/>
    <property type="project" value="UniProtKB-UniRule"/>
</dbReference>
<evidence type="ECO:0000256" key="2">
    <source>
        <dbReference type="ARBA" id="ARBA00022679"/>
    </source>
</evidence>
<comment type="caution">
    <text evidence="5">Lacks conserved residue(s) required for the propagation of feature annotation.</text>
</comment>
<comment type="subunit">
    <text evidence="4">Component of a multi-subunit COQ enzyme complex, composed of at least COQ3, COQ4, COQ5, COQ6, COQ7 and COQ9. Interacts with PYURF; the interaction is direct, stabilizes COQ5 protein and associates PYURF with COQ enzyme complex.</text>
</comment>
<dbReference type="PANTHER" id="PTHR43591:SF24">
    <property type="entry name" value="2-METHOXY-6-POLYPRENYL-1,4-BENZOQUINOL METHYLASE, MITOCHONDRIAL"/>
    <property type="match status" value="1"/>
</dbReference>
<dbReference type="Gene3D" id="3.40.50.150">
    <property type="entry name" value="Vaccinia Virus protein VP39"/>
    <property type="match status" value="1"/>
</dbReference>
<dbReference type="InterPro" id="IPR023576">
    <property type="entry name" value="UbiE/COQ5_MeTrFase_CS"/>
</dbReference>
<evidence type="ECO:0000256" key="3">
    <source>
        <dbReference type="ARBA" id="ARBA00022691"/>
    </source>
</evidence>
<dbReference type="PANTHER" id="PTHR43591">
    <property type="entry name" value="METHYLTRANSFERASE"/>
    <property type="match status" value="1"/>
</dbReference>
<evidence type="ECO:0000313" key="7">
    <source>
        <dbReference type="WBParaSite" id="jg16306"/>
    </source>
</evidence>
<feature type="binding site" evidence="5">
    <location>
        <position position="98"/>
    </location>
    <ligand>
        <name>S-adenosyl-L-methionine</name>
        <dbReference type="ChEBI" id="CHEBI:59789"/>
    </ligand>
</feature>
<dbReference type="PROSITE" id="PS01183">
    <property type="entry name" value="UBIE_1"/>
    <property type="match status" value="1"/>
</dbReference>
<feature type="binding site" evidence="5">
    <location>
        <position position="123"/>
    </location>
    <ligand>
        <name>S-adenosyl-L-methionine</name>
        <dbReference type="ChEBI" id="CHEBI:59789"/>
    </ligand>
</feature>
<keyword evidence="5" id="KW-0999">Mitochondrion inner membrane</keyword>
<comment type="function">
    <text evidence="5">Methyltransferase required for the conversion of 2-polyprenyl-6-methoxy-1,4-benzoquinol (DDMQH2) to 2-polyprenyl-3-methyl-6-methoxy-1,4-benzoquinol (DMQH2).</text>
</comment>
<protein>
    <recommendedName>
        <fullName evidence="5">2-methoxy-6-polyprenyl-1,4-benzoquinol methylase, mitochondrial</fullName>
        <ecNumber evidence="5">2.1.1.201</ecNumber>
    </recommendedName>
    <alternativeName>
        <fullName evidence="5">Ubiquinone biosynthesis methyltransferase COQ5</fullName>
    </alternativeName>
</protein>
<keyword evidence="1 5" id="KW-0489">Methyltransferase</keyword>
<organism evidence="6 7">
    <name type="scientific">Ditylenchus dipsaci</name>
    <dbReference type="NCBI Taxonomy" id="166011"/>
    <lineage>
        <taxon>Eukaryota</taxon>
        <taxon>Metazoa</taxon>
        <taxon>Ecdysozoa</taxon>
        <taxon>Nematoda</taxon>
        <taxon>Chromadorea</taxon>
        <taxon>Rhabditida</taxon>
        <taxon>Tylenchina</taxon>
        <taxon>Tylenchomorpha</taxon>
        <taxon>Sphaerularioidea</taxon>
        <taxon>Anguinidae</taxon>
        <taxon>Anguininae</taxon>
        <taxon>Ditylenchus</taxon>
    </lineage>
</organism>
<evidence type="ECO:0000256" key="5">
    <source>
        <dbReference type="HAMAP-Rule" id="MF_03191"/>
    </source>
</evidence>
<reference evidence="7" key="1">
    <citation type="submission" date="2022-11" db="UniProtKB">
        <authorList>
            <consortium name="WormBaseParasite"/>
        </authorList>
    </citation>
    <scope>IDENTIFICATION</scope>
</reference>
<comment type="subcellular location">
    <subcellularLocation>
        <location evidence="5">Mitochondrion inner membrane</location>
        <topology evidence="5">Peripheral membrane protein</topology>
        <orientation evidence="5">Matrix side</orientation>
    </subcellularLocation>
</comment>
<comment type="similarity">
    <text evidence="5">Belongs to the class I-like SAM-binding methyltransferase superfamily. MenG/UbiE family.</text>
</comment>
<dbReference type="CDD" id="cd02440">
    <property type="entry name" value="AdoMet_MTases"/>
    <property type="match status" value="1"/>
</dbReference>
<comment type="catalytic activity">
    <reaction evidence="5">
        <text>a 2-methoxy-6-(all-trans-polyprenyl)benzene-1,4-diol + S-adenosyl-L-methionine = a 5-methoxy-2-methyl-3-(all-trans-polyprenyl)benzene-1,4-diol + S-adenosyl-L-homocysteine + H(+)</text>
        <dbReference type="Rhea" id="RHEA:28286"/>
        <dbReference type="Rhea" id="RHEA-COMP:10858"/>
        <dbReference type="Rhea" id="RHEA-COMP:10859"/>
        <dbReference type="ChEBI" id="CHEBI:15378"/>
        <dbReference type="ChEBI" id="CHEBI:57856"/>
        <dbReference type="ChEBI" id="CHEBI:59789"/>
        <dbReference type="ChEBI" id="CHEBI:84166"/>
        <dbReference type="ChEBI" id="CHEBI:84167"/>
        <dbReference type="EC" id="2.1.1.201"/>
    </reaction>
</comment>
<accession>A0A915D7J3</accession>
<dbReference type="Proteomes" id="UP000887574">
    <property type="component" value="Unplaced"/>
</dbReference>
<dbReference type="HAMAP" id="MF_01813">
    <property type="entry name" value="MenG_UbiE_methyltr"/>
    <property type="match status" value="1"/>
</dbReference>
<dbReference type="SUPFAM" id="SSF53335">
    <property type="entry name" value="S-adenosyl-L-methionine-dependent methyltransferases"/>
    <property type="match status" value="1"/>
</dbReference>
<sequence length="279" mass="31492">MSASASLAFKTSKLSHKVFRNVVHLRHLRAASTNFGFEKVSSEEKGQKVKTVFANVASKYDLMNDAMSFGIHRLWKDYFVQRLNLNKDAQVVDVAGGTGDIAFRVLGALRKMPAGNGTVTLVDINEDMIDVGKVRAEEDHSIDQNRLKWVCADAETLPFPDDSFDLYTIAFGLEIVLMSARCWMKRFDHVDPLLKPFYDLYSFQLIPVMGQILAGDYNSYKYLVESIRVFPDQEAFAQMIKEAGFKNVTYENLSFGCWELRNSTSSGIAPLQPQSLFVK</sequence>
<proteinExistence type="inferred from homology"/>
<keyword evidence="3 5" id="KW-0949">S-adenosyl-L-methionine</keyword>
<dbReference type="InterPro" id="IPR004033">
    <property type="entry name" value="UbiE/COQ5_MeTrFase"/>
</dbReference>